<dbReference type="CDD" id="cd08563">
    <property type="entry name" value="GDPD_TtGDE_like"/>
    <property type="match status" value="1"/>
</dbReference>
<dbReference type="Proteomes" id="UP000012042">
    <property type="component" value="Chromosome"/>
</dbReference>
<dbReference type="Pfam" id="PF03009">
    <property type="entry name" value="GDPD"/>
    <property type="match status" value="1"/>
</dbReference>
<dbReference type="PANTHER" id="PTHR46211">
    <property type="entry name" value="GLYCEROPHOSPHORYL DIESTER PHOSPHODIESTERASE"/>
    <property type="match status" value="1"/>
</dbReference>
<dbReference type="GO" id="GO:0008081">
    <property type="term" value="F:phosphoric diester hydrolase activity"/>
    <property type="evidence" value="ECO:0007669"/>
    <property type="project" value="InterPro"/>
</dbReference>
<dbReference type="PATRIC" id="fig|1001583.3.peg.964"/>
<dbReference type="Gene3D" id="3.20.20.190">
    <property type="entry name" value="Phosphatidylinositol (PI) phosphodiesterase"/>
    <property type="match status" value="1"/>
</dbReference>
<reference evidence="2 3" key="1">
    <citation type="journal article" date="2013" name="PLoS ONE">
        <title>Genomic Analysis by Deep Sequencing of the Probiotic Lactobacillus brevis KB290 Harboring Nine Plasmids Reveals Genomic Stability.</title>
        <authorList>
            <person name="Fukao M."/>
            <person name="Oshima K."/>
            <person name="Morita H."/>
            <person name="Toh H."/>
            <person name="Suda W."/>
            <person name="Kim S.W."/>
            <person name="Suzuki S."/>
            <person name="Yakabe T."/>
            <person name="Hattori M."/>
            <person name="Yajima N."/>
        </authorList>
    </citation>
    <scope>NUCLEOTIDE SEQUENCE [LARGE SCALE GENOMIC DNA]</scope>
    <source>
        <strain evidence="2 3">KB290</strain>
    </source>
</reference>
<dbReference type="KEGG" id="lbk:LVISKB_0977"/>
<proteinExistence type="predicted"/>
<feature type="domain" description="GP-PDE" evidence="1">
    <location>
        <begin position="61"/>
        <end position="296"/>
    </location>
</feature>
<name>M5AE46_LEVBR</name>
<dbReference type="InterPro" id="IPR030395">
    <property type="entry name" value="GP_PDE_dom"/>
</dbReference>
<dbReference type="SUPFAM" id="SSF51695">
    <property type="entry name" value="PLC-like phosphodiesterases"/>
    <property type="match status" value="1"/>
</dbReference>
<accession>M5AE46</accession>
<evidence type="ECO:0000259" key="1">
    <source>
        <dbReference type="PROSITE" id="PS51704"/>
    </source>
</evidence>
<evidence type="ECO:0000313" key="2">
    <source>
        <dbReference type="EMBL" id="BAN06612.1"/>
    </source>
</evidence>
<dbReference type="PROSITE" id="PS51704">
    <property type="entry name" value="GP_PDE"/>
    <property type="match status" value="1"/>
</dbReference>
<dbReference type="PANTHER" id="PTHR46211:SF1">
    <property type="entry name" value="GLYCEROPHOSPHODIESTER PHOSPHODIESTERASE, CYTOPLASMIC"/>
    <property type="match status" value="1"/>
</dbReference>
<evidence type="ECO:0000313" key="3">
    <source>
        <dbReference type="Proteomes" id="UP000012042"/>
    </source>
</evidence>
<gene>
    <name evidence="2" type="ORF">LVISKB_0977</name>
</gene>
<dbReference type="EMBL" id="AP012167">
    <property type="protein sequence ID" value="BAN06612.1"/>
    <property type="molecule type" value="Genomic_DNA"/>
</dbReference>
<dbReference type="AlphaFoldDB" id="M5AE46"/>
<organism evidence="2 3">
    <name type="scientific">Levilactobacillus brevis KB290</name>
    <dbReference type="NCBI Taxonomy" id="1001583"/>
    <lineage>
        <taxon>Bacteria</taxon>
        <taxon>Bacillati</taxon>
        <taxon>Bacillota</taxon>
        <taxon>Bacilli</taxon>
        <taxon>Lactobacillales</taxon>
        <taxon>Lactobacillaceae</taxon>
        <taxon>Levilactobacillus</taxon>
    </lineage>
</organism>
<sequence>MVKFFITFDSFYRGILIIRFHYACFLMKLLAIYSEMRGFCGNLTSRIWEKGLTWVFKRQTTQVIAHRGSKGTRPENTLLAFQAALDAGADGIETDVQLSRDGQMVIMHDEKVDRTTNGSGLIKDLTLAQLKQLDAGSHFGREFAGTKMPTLDEVIQLLIADHFSGVFNLELKTNKIPYPGIEQQLATYFTQQPVPFRLVFSSFRAQSLVTLRKLYPQAEYAKLFKTAGRQAKQMERHQQVAGLHPDIRWVKAHRFWLPHMQLRPWTVNSPADMAYCFRRHFAGIITDYPARAVALREKIQGSERV</sequence>
<dbReference type="InterPro" id="IPR017946">
    <property type="entry name" value="PLC-like_Pdiesterase_TIM-brl"/>
</dbReference>
<dbReference type="GO" id="GO:0006629">
    <property type="term" value="P:lipid metabolic process"/>
    <property type="evidence" value="ECO:0007669"/>
    <property type="project" value="InterPro"/>
</dbReference>
<protein>
    <submittedName>
        <fullName evidence="2">Uncharacterized protein yqiK</fullName>
    </submittedName>
</protein>
<dbReference type="HOGENOM" id="CLU_030006_8_0_9"/>